<dbReference type="Gene3D" id="1.20.1070.10">
    <property type="entry name" value="Rhodopsin 7-helix transmembrane proteins"/>
    <property type="match status" value="1"/>
</dbReference>
<keyword evidence="3 5" id="KW-1133">Transmembrane helix</keyword>
<evidence type="ECO:0000256" key="4">
    <source>
        <dbReference type="ARBA" id="ARBA00023136"/>
    </source>
</evidence>
<name>A0AAW0E814_9AGAR</name>
<feature type="transmembrane region" description="Helical" evidence="5">
    <location>
        <begin position="126"/>
        <end position="150"/>
    </location>
</feature>
<dbReference type="GO" id="GO:0007189">
    <property type="term" value="P:adenylate cyclase-activating G protein-coupled receptor signaling pathway"/>
    <property type="evidence" value="ECO:0007669"/>
    <property type="project" value="TreeGrafter"/>
</dbReference>
<evidence type="ECO:0000256" key="1">
    <source>
        <dbReference type="ARBA" id="ARBA00004141"/>
    </source>
</evidence>
<evidence type="ECO:0000313" key="7">
    <source>
        <dbReference type="Proteomes" id="UP001362999"/>
    </source>
</evidence>
<dbReference type="EMBL" id="JAWWNJ010000003">
    <property type="protein sequence ID" value="KAK7059649.1"/>
    <property type="molecule type" value="Genomic_DNA"/>
</dbReference>
<dbReference type="PANTHER" id="PTHR23112">
    <property type="entry name" value="G PROTEIN-COUPLED RECEPTOR 157-RELATED"/>
    <property type="match status" value="1"/>
</dbReference>
<keyword evidence="7" id="KW-1185">Reference proteome</keyword>
<gene>
    <name evidence="6" type="ORF">R3P38DRAFT_2837064</name>
</gene>
<keyword evidence="2 5" id="KW-0812">Transmembrane</keyword>
<dbReference type="Proteomes" id="UP001362999">
    <property type="component" value="Unassembled WGS sequence"/>
</dbReference>
<organism evidence="6 7">
    <name type="scientific">Favolaschia claudopus</name>
    <dbReference type="NCBI Taxonomy" id="2862362"/>
    <lineage>
        <taxon>Eukaryota</taxon>
        <taxon>Fungi</taxon>
        <taxon>Dikarya</taxon>
        <taxon>Basidiomycota</taxon>
        <taxon>Agaricomycotina</taxon>
        <taxon>Agaricomycetes</taxon>
        <taxon>Agaricomycetidae</taxon>
        <taxon>Agaricales</taxon>
        <taxon>Marasmiineae</taxon>
        <taxon>Mycenaceae</taxon>
        <taxon>Favolaschia</taxon>
    </lineage>
</organism>
<dbReference type="GO" id="GO:0005886">
    <property type="term" value="C:plasma membrane"/>
    <property type="evidence" value="ECO:0007669"/>
    <property type="project" value="TreeGrafter"/>
</dbReference>
<comment type="subcellular location">
    <subcellularLocation>
        <location evidence="1">Membrane</location>
        <topology evidence="1">Multi-pass membrane protein</topology>
    </subcellularLocation>
</comment>
<dbReference type="AlphaFoldDB" id="A0AAW0E814"/>
<evidence type="ECO:0000313" key="6">
    <source>
        <dbReference type="EMBL" id="KAK7059649.1"/>
    </source>
</evidence>
<protein>
    <recommendedName>
        <fullName evidence="8">G-protein coupled receptors family 2 profile 2 domain-containing protein</fullName>
    </recommendedName>
</protein>
<sequence>MAGPAFSETVYTTFERHAVIALVAVSFLSLVALLYSLITIIRYSKKYAKTHFLLYFLCLLLADVMLSFGSVMSIVWVQSGGVYDGAFCAAQGGIKQGGSIAAAFWNFVISWHVFNMLFRRRDSPTVVRWGVVLLVWSFVFMIVFIGPVALENKARGHFFGISGAWCWITQRYQAERILMEYLFELLSIFASSFLYTATLLRARGNLLRIEGRWKLRFLPAEEAWKLEFGRDFTDSASLRLVQHMIWYPAVYAICVLPIVVVRLCSIVGLDPPFAVTAVAACIFNLSGLVDVVLFFTMHRVFPEPESLPAYARRKTIDPRVIQTGITPFTLNLFEPDVPEEAQVHCGLEKTPERQGSISTVSINSLTPLRAS</sequence>
<feature type="transmembrane region" description="Helical" evidence="5">
    <location>
        <begin position="245"/>
        <end position="268"/>
    </location>
</feature>
<feature type="transmembrane region" description="Helical" evidence="5">
    <location>
        <begin position="53"/>
        <end position="77"/>
    </location>
</feature>
<feature type="transmembrane region" description="Helical" evidence="5">
    <location>
        <begin position="181"/>
        <end position="200"/>
    </location>
</feature>
<evidence type="ECO:0008006" key="8">
    <source>
        <dbReference type="Google" id="ProtNLM"/>
    </source>
</evidence>
<dbReference type="GO" id="GO:0004930">
    <property type="term" value="F:G protein-coupled receptor activity"/>
    <property type="evidence" value="ECO:0007669"/>
    <property type="project" value="TreeGrafter"/>
</dbReference>
<dbReference type="PANTHER" id="PTHR23112:SF37">
    <property type="entry name" value="G PROTEIN-COUPLED RECEPTOR GPR1"/>
    <property type="match status" value="1"/>
</dbReference>
<reference evidence="6 7" key="1">
    <citation type="journal article" date="2024" name="J Genomics">
        <title>Draft genome sequencing and assembly of Favolaschia claudopus CIRM-BRFM 2984 isolated from oak limbs.</title>
        <authorList>
            <person name="Navarro D."/>
            <person name="Drula E."/>
            <person name="Chaduli D."/>
            <person name="Cazenave R."/>
            <person name="Ahrendt S."/>
            <person name="Wang J."/>
            <person name="Lipzen A."/>
            <person name="Daum C."/>
            <person name="Barry K."/>
            <person name="Grigoriev I.V."/>
            <person name="Favel A."/>
            <person name="Rosso M.N."/>
            <person name="Martin F."/>
        </authorList>
    </citation>
    <scope>NUCLEOTIDE SEQUENCE [LARGE SCALE GENOMIC DNA]</scope>
    <source>
        <strain evidence="6 7">CIRM-BRFM 2984</strain>
    </source>
</reference>
<comment type="caution">
    <text evidence="6">The sequence shown here is derived from an EMBL/GenBank/DDBJ whole genome shotgun (WGS) entry which is preliminary data.</text>
</comment>
<proteinExistence type="predicted"/>
<feature type="transmembrane region" description="Helical" evidence="5">
    <location>
        <begin position="97"/>
        <end position="114"/>
    </location>
</feature>
<keyword evidence="4 5" id="KW-0472">Membrane</keyword>
<evidence type="ECO:0000256" key="5">
    <source>
        <dbReference type="SAM" id="Phobius"/>
    </source>
</evidence>
<feature type="transmembrane region" description="Helical" evidence="5">
    <location>
        <begin position="20"/>
        <end position="41"/>
    </location>
</feature>
<evidence type="ECO:0000256" key="3">
    <source>
        <dbReference type="ARBA" id="ARBA00022989"/>
    </source>
</evidence>
<dbReference type="SUPFAM" id="SSF81321">
    <property type="entry name" value="Family A G protein-coupled receptor-like"/>
    <property type="match status" value="1"/>
</dbReference>
<feature type="transmembrane region" description="Helical" evidence="5">
    <location>
        <begin position="274"/>
        <end position="295"/>
    </location>
</feature>
<evidence type="ECO:0000256" key="2">
    <source>
        <dbReference type="ARBA" id="ARBA00022692"/>
    </source>
</evidence>
<accession>A0AAW0E814</accession>